<dbReference type="Gene3D" id="3.60.21.10">
    <property type="match status" value="1"/>
</dbReference>
<dbReference type="SMART" id="SM00854">
    <property type="entry name" value="PGA_cap"/>
    <property type="match status" value="1"/>
</dbReference>
<accession>A0A385JP93</accession>
<dbReference type="PANTHER" id="PTHR33393">
    <property type="entry name" value="POLYGLUTAMINE SYNTHESIS ACCESSORY PROTEIN RV0574C-RELATED"/>
    <property type="match status" value="1"/>
</dbReference>
<evidence type="ECO:0000256" key="1">
    <source>
        <dbReference type="ARBA" id="ARBA00005662"/>
    </source>
</evidence>
<dbReference type="InterPro" id="IPR052169">
    <property type="entry name" value="CW_Biosynth-Accessory"/>
</dbReference>
<name>A0A385JP93_PROMI</name>
<comment type="similarity">
    <text evidence="1">Belongs to the CapA family.</text>
</comment>
<evidence type="ECO:0000259" key="2">
    <source>
        <dbReference type="SMART" id="SM00854"/>
    </source>
</evidence>
<dbReference type="RefSeq" id="WP_368872071.1">
    <property type="nucleotide sequence ID" value="NZ_CAXOHV010000014.1"/>
</dbReference>
<dbReference type="AlphaFoldDB" id="A0A385JP93"/>
<evidence type="ECO:0000313" key="3">
    <source>
        <dbReference type="EMBL" id="AXZ00114.1"/>
    </source>
</evidence>
<organism evidence="3">
    <name type="scientific">Proteus mirabilis</name>
    <dbReference type="NCBI Taxonomy" id="584"/>
    <lineage>
        <taxon>Bacteria</taxon>
        <taxon>Pseudomonadati</taxon>
        <taxon>Pseudomonadota</taxon>
        <taxon>Gammaproteobacteria</taxon>
        <taxon>Enterobacterales</taxon>
        <taxon>Morganellaceae</taxon>
        <taxon>Proteus</taxon>
    </lineage>
</organism>
<dbReference type="CDD" id="cd07381">
    <property type="entry name" value="MPP_CapA"/>
    <property type="match status" value="1"/>
</dbReference>
<proteinExistence type="inferred from homology"/>
<dbReference type="PANTHER" id="PTHR33393:SF11">
    <property type="entry name" value="POLYGLUTAMINE SYNTHESIS ACCESSORY PROTEIN RV0574C-RELATED"/>
    <property type="match status" value="1"/>
</dbReference>
<dbReference type="InterPro" id="IPR029052">
    <property type="entry name" value="Metallo-depent_PP-like"/>
</dbReference>
<dbReference type="EMBL" id="KY710738">
    <property type="protein sequence ID" value="AXZ00114.1"/>
    <property type="molecule type" value="Genomic_DNA"/>
</dbReference>
<protein>
    <recommendedName>
        <fullName evidence="2">Capsule synthesis protein CapA domain-containing protein</fullName>
    </recommendedName>
</protein>
<dbReference type="Pfam" id="PF09587">
    <property type="entry name" value="PGA_cap"/>
    <property type="match status" value="1"/>
</dbReference>
<reference evidence="3" key="1">
    <citation type="journal article" date="2017" name="PLoS ONE">
        <title>Genetic diversity of the O antigens of Proteus species and the development of a suspension array for molecular serotyping.</title>
        <authorList>
            <person name="Yu X."/>
            <person name="Torzewska A."/>
            <person name="Zhang X."/>
            <person name="Yin Z."/>
            <person name="Drzewiecka D."/>
            <person name="Cao H."/>
            <person name="Liu B."/>
            <person name="Knirel Y.A."/>
            <person name="Rozalski A."/>
            <person name="Wang L."/>
        </authorList>
    </citation>
    <scope>NUCLEOTIDE SEQUENCE</scope>
    <source>
        <strain evidence="3">PrK 51/57</strain>
    </source>
</reference>
<feature type="domain" description="Capsule synthesis protein CapA" evidence="2">
    <location>
        <begin position="2"/>
        <end position="230"/>
    </location>
</feature>
<dbReference type="InterPro" id="IPR019079">
    <property type="entry name" value="Capsule_synth_CapA"/>
</dbReference>
<dbReference type="SUPFAM" id="SSF56300">
    <property type="entry name" value="Metallo-dependent phosphatases"/>
    <property type="match status" value="1"/>
</dbReference>
<sequence>MNLYFFGDICLQDIQESEIESIAKTLTKIKSKNDIFIANLECPITDSNIKIKKDGPNLRCKTNIAKKFLKKVPIDIYTLANNHILDYDKHGLEETLSILHDQNKKYTGAGLTKSAADEPLIINDIGILSIAEEEFNCASTYGYGASSSDPICLYSRITHLKKLVNTIIVVIHGGNEFYSLPSPSYKKLLHYIIDIGADCIISHHPHVSSGMEKYNNKYIFYSIGNFLFPDSQLTSYEWCHGHGVKLTINQGNIDFGLLPYRQYDNTFPLTFLKDNELVLYNKKFYELTDIINNDKKLLLNWKKFTSKKENFYINKLIIPNLLQKILNKFFKINFYDKKNINKKLSQLNLIRCSSHRETLLYILENKNKKIED</sequence>